<accession>A0A2I4HHJ8</accession>
<proteinExistence type="predicted"/>
<reference evidence="2" key="1">
    <citation type="submission" date="2025-08" db="UniProtKB">
        <authorList>
            <consortium name="RefSeq"/>
        </authorList>
    </citation>
    <scope>IDENTIFICATION</scope>
    <source>
        <tissue evidence="2">Leaves</tissue>
    </source>
</reference>
<protein>
    <submittedName>
        <fullName evidence="2">Uncharacterized protein LOC109017907</fullName>
    </submittedName>
</protein>
<dbReference type="GeneID" id="109017907"/>
<gene>
    <name evidence="2" type="primary">LOC109017907</name>
</gene>
<dbReference type="OrthoDB" id="1749972at2759"/>
<sequence length="118" mass="14238">MEDFRQAIESNNIYDMGWKESVFTWSNKYSDCTFTKERLHRVVANMKWADLFRERVVEAFLANQSDHKDILLDLIMTLERRRGFFRFKAKWILDEEDRPVVEEAWGRSGRNSDSLKRI</sequence>
<dbReference type="Gramene" id="Jr11_12220_p1">
    <property type="protein sequence ID" value="cds.Jr11_12220_p1"/>
    <property type="gene ID" value="Jr11_12220"/>
</dbReference>
<dbReference type="PANTHER" id="PTHR33710">
    <property type="entry name" value="BNAC02G09200D PROTEIN"/>
    <property type="match status" value="1"/>
</dbReference>
<organism evidence="1 2">
    <name type="scientific">Juglans regia</name>
    <name type="common">English walnut</name>
    <dbReference type="NCBI Taxonomy" id="51240"/>
    <lineage>
        <taxon>Eukaryota</taxon>
        <taxon>Viridiplantae</taxon>
        <taxon>Streptophyta</taxon>
        <taxon>Embryophyta</taxon>
        <taxon>Tracheophyta</taxon>
        <taxon>Spermatophyta</taxon>
        <taxon>Magnoliopsida</taxon>
        <taxon>eudicotyledons</taxon>
        <taxon>Gunneridae</taxon>
        <taxon>Pentapetalae</taxon>
        <taxon>rosids</taxon>
        <taxon>fabids</taxon>
        <taxon>Fagales</taxon>
        <taxon>Juglandaceae</taxon>
        <taxon>Juglans</taxon>
    </lineage>
</organism>
<dbReference type="AlphaFoldDB" id="A0A2I4HHJ8"/>
<evidence type="ECO:0000313" key="2">
    <source>
        <dbReference type="RefSeq" id="XP_018855630.1"/>
    </source>
</evidence>
<dbReference type="Proteomes" id="UP000235220">
    <property type="component" value="Chromosome 11"/>
</dbReference>
<keyword evidence="1" id="KW-1185">Reference proteome</keyword>
<name>A0A2I4HHJ8_JUGRE</name>
<evidence type="ECO:0000313" key="1">
    <source>
        <dbReference type="Proteomes" id="UP000235220"/>
    </source>
</evidence>
<dbReference type="RefSeq" id="XP_018855630.1">
    <property type="nucleotide sequence ID" value="XM_019000085.1"/>
</dbReference>
<dbReference type="PANTHER" id="PTHR33710:SF62">
    <property type="entry name" value="DUF4283 DOMAIN PROTEIN"/>
    <property type="match status" value="1"/>
</dbReference>
<dbReference type="KEGG" id="jre:109017907"/>